<dbReference type="GO" id="GO:0006506">
    <property type="term" value="P:GPI anchor biosynthetic process"/>
    <property type="evidence" value="ECO:0007669"/>
    <property type="project" value="UniProtKB-KW"/>
</dbReference>
<accession>A0AA88XHE4</accession>
<organism evidence="14 15">
    <name type="scientific">Pinctada imbricata</name>
    <name type="common">Atlantic pearl-oyster</name>
    <name type="synonym">Pinctada martensii</name>
    <dbReference type="NCBI Taxonomy" id="66713"/>
    <lineage>
        <taxon>Eukaryota</taxon>
        <taxon>Metazoa</taxon>
        <taxon>Spiralia</taxon>
        <taxon>Lophotrochozoa</taxon>
        <taxon>Mollusca</taxon>
        <taxon>Bivalvia</taxon>
        <taxon>Autobranchia</taxon>
        <taxon>Pteriomorphia</taxon>
        <taxon>Pterioida</taxon>
        <taxon>Pterioidea</taxon>
        <taxon>Pteriidae</taxon>
        <taxon>Pinctada</taxon>
    </lineage>
</organism>
<proteinExistence type="inferred from homology"/>
<comment type="similarity">
    <text evidence="3 13">Belongs to the PIGM family.</text>
</comment>
<keyword evidence="9 13" id="KW-1133">Transmembrane helix</keyword>
<dbReference type="Proteomes" id="UP001186944">
    <property type="component" value="Unassembled WGS sequence"/>
</dbReference>
<protein>
    <recommendedName>
        <fullName evidence="12 13">GPI alpha-1,4-mannosyltransferase I, catalytic subunit</fullName>
        <ecNumber evidence="13">2.4.1.-</ecNumber>
    </recommendedName>
    <alternativeName>
        <fullName evidence="13">GPI mannosyltransferase I</fullName>
    </alternativeName>
</protein>
<sequence length="331" mass="38401">MLQPNITLNPAFGKLLFIVFDIISGYLTYAMLIRQGTTKSRALLSASFWLLNPLPIGVSGRGNAESFLSLLVLLTFKFHIERKPILSAILYGLAVHIKIYPVIYALPLYLNIDSKTDNGRRSLRDRLLPTVNRVRYFIVAAAVFIALTSYYYYFYGWDFLENTYLYHVTRKDTKHNFSVYFYLLYLTANSWYSDMIGRAAFIPQAVLVLIFSHRYYTDLPFCWFLSTLAFVTFNKVCTSQYFLWYLTFLPLILPSLSMSTRKAVLLIMLWVIGQAVWGIPASLLEFEGMDTYFFIWIASIMFCLINVYILCSVINSYIYTPWKYDALSKSS</sequence>
<dbReference type="GO" id="GO:0005789">
    <property type="term" value="C:endoplasmic reticulum membrane"/>
    <property type="evidence" value="ECO:0007669"/>
    <property type="project" value="UniProtKB-SubCell"/>
</dbReference>
<evidence type="ECO:0000256" key="9">
    <source>
        <dbReference type="ARBA" id="ARBA00022989"/>
    </source>
</evidence>
<comment type="subcellular location">
    <subcellularLocation>
        <location evidence="1 13">Endoplasmic reticulum membrane</location>
        <topology evidence="1 13">Multi-pass membrane protein</topology>
    </subcellularLocation>
</comment>
<evidence type="ECO:0000256" key="13">
    <source>
        <dbReference type="RuleBase" id="RU365064"/>
    </source>
</evidence>
<feature type="transmembrane region" description="Helical" evidence="13">
    <location>
        <begin position="293"/>
        <end position="319"/>
    </location>
</feature>
<comment type="function">
    <text evidence="11 13">Catalytic subunit of the glycosylphosphatidylinositol-mannosyltransferase I complex which catalyzes the transfer of the first mannose, via an alpha-1,4 bond from a dolichol-phosphate-mannose (Dol-P-Man) to the glucosaminyl acyl phosphatidylinositol (GlcN-(acyl)PI) intermediate to generate alpha-D-Man-(1-&gt;4)-alpha-D-GlcN-(1-&gt;6)-(1-radyl,2-acyl-sn-glycero-3-phospho)-2-acyl-inositol and participates in the sixth step of the glycosylphosphatidylinositol-anchor biosynthesis.</text>
</comment>
<dbReference type="PANTHER" id="PTHR12886">
    <property type="entry name" value="PIG-M MANNOSYLTRANSFERASE"/>
    <property type="match status" value="1"/>
</dbReference>
<keyword evidence="10 13" id="KW-0472">Membrane</keyword>
<feature type="transmembrane region" description="Helical" evidence="13">
    <location>
        <begin position="175"/>
        <end position="192"/>
    </location>
</feature>
<feature type="transmembrane region" description="Helical" evidence="13">
    <location>
        <begin position="133"/>
        <end position="155"/>
    </location>
</feature>
<keyword evidence="4 13" id="KW-0337">GPI-anchor biosynthesis</keyword>
<evidence type="ECO:0000256" key="1">
    <source>
        <dbReference type="ARBA" id="ARBA00004477"/>
    </source>
</evidence>
<dbReference type="EMBL" id="VSWD01000012">
    <property type="protein sequence ID" value="KAK3085625.1"/>
    <property type="molecule type" value="Genomic_DNA"/>
</dbReference>
<dbReference type="InterPro" id="IPR007704">
    <property type="entry name" value="PIG-M"/>
</dbReference>
<evidence type="ECO:0000256" key="5">
    <source>
        <dbReference type="ARBA" id="ARBA00022676"/>
    </source>
</evidence>
<keyword evidence="8 13" id="KW-0256">Endoplasmic reticulum</keyword>
<dbReference type="Pfam" id="PF05007">
    <property type="entry name" value="Mannosyl_trans"/>
    <property type="match status" value="1"/>
</dbReference>
<comment type="pathway">
    <text evidence="2 13">Glycolipid biosynthesis; glycosylphosphatidylinositol-anchor biosynthesis.</text>
</comment>
<dbReference type="GO" id="GO:0004376">
    <property type="term" value="F:GPI mannosyltransferase activity"/>
    <property type="evidence" value="ECO:0007669"/>
    <property type="project" value="InterPro"/>
</dbReference>
<comment type="caution">
    <text evidence="14">The sequence shown here is derived from an EMBL/GenBank/DDBJ whole genome shotgun (WGS) entry which is preliminary data.</text>
</comment>
<evidence type="ECO:0000256" key="10">
    <source>
        <dbReference type="ARBA" id="ARBA00023136"/>
    </source>
</evidence>
<dbReference type="GO" id="GO:1990529">
    <property type="term" value="C:glycosylphosphatidylinositol-mannosyltransferase I complex"/>
    <property type="evidence" value="ECO:0007669"/>
    <property type="project" value="TreeGrafter"/>
</dbReference>
<evidence type="ECO:0000313" key="15">
    <source>
        <dbReference type="Proteomes" id="UP001186944"/>
    </source>
</evidence>
<name>A0AA88XHE4_PINIB</name>
<evidence type="ECO:0000256" key="2">
    <source>
        <dbReference type="ARBA" id="ARBA00004687"/>
    </source>
</evidence>
<keyword evidence="6 13" id="KW-0808">Transferase</keyword>
<dbReference type="PANTHER" id="PTHR12886:SF0">
    <property type="entry name" value="GPI MANNOSYLTRANSFERASE 1"/>
    <property type="match status" value="1"/>
</dbReference>
<keyword evidence="7 13" id="KW-0812">Transmembrane</keyword>
<comment type="caution">
    <text evidence="13">Lacks conserved residue(s) required for the propagation of feature annotation.</text>
</comment>
<evidence type="ECO:0000256" key="3">
    <source>
        <dbReference type="ARBA" id="ARBA00011071"/>
    </source>
</evidence>
<dbReference type="AlphaFoldDB" id="A0AA88XHE4"/>
<feature type="transmembrane region" description="Helical" evidence="13">
    <location>
        <begin position="263"/>
        <end position="281"/>
    </location>
</feature>
<evidence type="ECO:0000256" key="11">
    <source>
        <dbReference type="ARBA" id="ARBA00093408"/>
    </source>
</evidence>
<dbReference type="GO" id="GO:0051751">
    <property type="term" value="F:alpha-1,4-mannosyltransferase activity"/>
    <property type="evidence" value="ECO:0007669"/>
    <property type="project" value="InterPro"/>
</dbReference>
<dbReference type="EC" id="2.4.1.-" evidence="13"/>
<evidence type="ECO:0000256" key="4">
    <source>
        <dbReference type="ARBA" id="ARBA00022502"/>
    </source>
</evidence>
<reference evidence="14" key="1">
    <citation type="submission" date="2019-08" db="EMBL/GenBank/DDBJ databases">
        <title>The improved chromosome-level genome for the pearl oyster Pinctada fucata martensii using PacBio sequencing and Hi-C.</title>
        <authorList>
            <person name="Zheng Z."/>
        </authorList>
    </citation>
    <scope>NUCLEOTIDE SEQUENCE</scope>
    <source>
        <strain evidence="14">ZZ-2019</strain>
        <tissue evidence="14">Adductor muscle</tissue>
    </source>
</reference>
<evidence type="ECO:0000256" key="12">
    <source>
        <dbReference type="ARBA" id="ARBA00093608"/>
    </source>
</evidence>
<evidence type="ECO:0000256" key="8">
    <source>
        <dbReference type="ARBA" id="ARBA00022824"/>
    </source>
</evidence>
<feature type="transmembrane region" description="Helical" evidence="13">
    <location>
        <begin position="12"/>
        <end position="33"/>
    </location>
</feature>
<evidence type="ECO:0000256" key="7">
    <source>
        <dbReference type="ARBA" id="ARBA00022692"/>
    </source>
</evidence>
<feature type="transmembrane region" description="Helical" evidence="13">
    <location>
        <begin position="88"/>
        <end position="112"/>
    </location>
</feature>
<gene>
    <name evidence="14" type="ORF">FSP39_006347</name>
</gene>
<evidence type="ECO:0000313" key="14">
    <source>
        <dbReference type="EMBL" id="KAK3085625.1"/>
    </source>
</evidence>
<keyword evidence="15" id="KW-1185">Reference proteome</keyword>
<evidence type="ECO:0000256" key="6">
    <source>
        <dbReference type="ARBA" id="ARBA00022679"/>
    </source>
</evidence>
<keyword evidence="5 13" id="KW-0328">Glycosyltransferase</keyword>